<evidence type="ECO:0000313" key="10">
    <source>
        <dbReference type="Proteomes" id="UP000481037"/>
    </source>
</evidence>
<feature type="transmembrane region" description="Helical" evidence="6">
    <location>
        <begin position="379"/>
        <end position="401"/>
    </location>
</feature>
<evidence type="ECO:0000256" key="3">
    <source>
        <dbReference type="ARBA" id="ARBA00022692"/>
    </source>
</evidence>
<organism evidence="9 10">
    <name type="scientific">Duganella alba</name>
    <dbReference type="NCBI Taxonomy" id="2666081"/>
    <lineage>
        <taxon>Bacteria</taxon>
        <taxon>Pseudomonadati</taxon>
        <taxon>Pseudomonadota</taxon>
        <taxon>Betaproteobacteria</taxon>
        <taxon>Burkholderiales</taxon>
        <taxon>Oxalobacteraceae</taxon>
        <taxon>Telluria group</taxon>
        <taxon>Duganella</taxon>
    </lineage>
</organism>
<comment type="caution">
    <text evidence="9">The sequence shown here is derived from an EMBL/GenBank/DDBJ whole genome shotgun (WGS) entry which is preliminary data.</text>
</comment>
<evidence type="ECO:0000256" key="1">
    <source>
        <dbReference type="ARBA" id="ARBA00004651"/>
    </source>
</evidence>
<dbReference type="PANTHER" id="PTHR30572:SF18">
    <property type="entry name" value="ABC-TYPE MACROLIDE FAMILY EXPORT SYSTEM PERMEASE COMPONENT 2"/>
    <property type="match status" value="1"/>
</dbReference>
<evidence type="ECO:0000313" key="9">
    <source>
        <dbReference type="EMBL" id="MRX06908.1"/>
    </source>
</evidence>
<feature type="transmembrane region" description="Helical" evidence="6">
    <location>
        <begin position="345"/>
        <end position="367"/>
    </location>
</feature>
<evidence type="ECO:0000256" key="5">
    <source>
        <dbReference type="ARBA" id="ARBA00023136"/>
    </source>
</evidence>
<evidence type="ECO:0000256" key="4">
    <source>
        <dbReference type="ARBA" id="ARBA00022989"/>
    </source>
</evidence>
<feature type="domain" description="MacB-like periplasmic core" evidence="8">
    <location>
        <begin position="21"/>
        <end position="234"/>
    </location>
</feature>
<feature type="transmembrane region" description="Helical" evidence="6">
    <location>
        <begin position="757"/>
        <end position="779"/>
    </location>
</feature>
<feature type="transmembrane region" description="Helical" evidence="6">
    <location>
        <begin position="290"/>
        <end position="312"/>
    </location>
</feature>
<sequence length="797" mass="85317">MMLRDFRIGWRLLLQQPAYSLVVTGGLALGFAACFLLFGYVAFCLNYNSSIPDNDRVLVVKQRINVFARPDWQLRASLPLRDIALNSGMVSDAAFIKNIDTPLRTGTELHALPLFAVDPAFRDIFGIQTLVGDVAAALAQPDGLALTQSGAAKLFGAEAALGRSVHIKDTTLQVRAVLPDPPANSTQQYEALVGTRSSAWEERDTAAGKWLTGILYLKLKPGATSDGVTAQLQAAMEGSPLNQRVKNSAMGKGLNGRHVSDIRMQSLRAAYFDEDMAASRAGDSYGNRNGVFGLAAGGVLILLLAAINYVNLATVRTLRRQREIGLRKLLGATTGQLVRQFLSEAVLTAMLAAVVGLMLAWLLLPVFSDLVNRRLDGMFTPLSCLIALAFSIVIGMAAGAYPAWLAQHARPASALAGRGSGEAVAGLWLRRVLTVLQFGSAMALSAGTLAVGWQTWYASHASPGFDPANLLVLDLPEDSLGKPAMDAMLEQLRRLPGVQGVATISEAVGRDGLKLMNLVATRDGGEIPLEAKFVSPGWLELSRLTPVFGQGFNPQLDPHDDKDSGGVMVNAAGAAALGFATPQEAVGAILPQGFRIIGIVPDVRFQGLRAPAKALIYRVRPGSVAMIRTSASLEQAYAMIDPLWRRNFPNAIMQMTTQEAVLAERYADDARLMRILGITSATAIALAAFGIYVLSAYSVQRSRREIVLRKLHGAGRKDIALMLAREFSVLIGVGAVIGLPLAAVATQRYLARYTEHAPVACWTLLAALLLAALVALLATTRHTLTAMRMSPVLALKE</sequence>
<reference evidence="9 10" key="1">
    <citation type="submission" date="2019-11" db="EMBL/GenBank/DDBJ databases">
        <title>Novel species isolated from a subtropical stream in China.</title>
        <authorList>
            <person name="Lu H."/>
        </authorList>
    </citation>
    <scope>NUCLEOTIDE SEQUENCE [LARGE SCALE GENOMIC DNA]</scope>
    <source>
        <strain evidence="9 10">FT25W</strain>
    </source>
</reference>
<evidence type="ECO:0000259" key="7">
    <source>
        <dbReference type="Pfam" id="PF02687"/>
    </source>
</evidence>
<dbReference type="InterPro" id="IPR050250">
    <property type="entry name" value="Macrolide_Exporter_MacB"/>
</dbReference>
<keyword evidence="5 6" id="KW-0472">Membrane</keyword>
<proteinExistence type="predicted"/>
<dbReference type="InterPro" id="IPR025857">
    <property type="entry name" value="MacB_PCD"/>
</dbReference>
<feature type="domain" description="ABC3 transporter permease C-terminal" evidence="7">
    <location>
        <begin position="298"/>
        <end position="406"/>
    </location>
</feature>
<dbReference type="AlphaFoldDB" id="A0A6L5QBK3"/>
<feature type="transmembrane region" description="Helical" evidence="6">
    <location>
        <begin position="21"/>
        <end position="43"/>
    </location>
</feature>
<keyword evidence="2" id="KW-1003">Cell membrane</keyword>
<dbReference type="PROSITE" id="PS51257">
    <property type="entry name" value="PROKAR_LIPOPROTEIN"/>
    <property type="match status" value="1"/>
</dbReference>
<gene>
    <name evidence="9" type="ORF">GJ697_03565</name>
</gene>
<comment type="subcellular location">
    <subcellularLocation>
        <location evidence="1">Cell membrane</location>
        <topology evidence="1">Multi-pass membrane protein</topology>
    </subcellularLocation>
</comment>
<keyword evidence="10" id="KW-1185">Reference proteome</keyword>
<feature type="transmembrane region" description="Helical" evidence="6">
    <location>
        <begin position="720"/>
        <end position="745"/>
    </location>
</feature>
<keyword evidence="4 6" id="KW-1133">Transmembrane helix</keyword>
<dbReference type="GO" id="GO:0005886">
    <property type="term" value="C:plasma membrane"/>
    <property type="evidence" value="ECO:0007669"/>
    <property type="project" value="UniProtKB-SubCell"/>
</dbReference>
<feature type="transmembrane region" description="Helical" evidence="6">
    <location>
        <begin position="675"/>
        <end position="699"/>
    </location>
</feature>
<evidence type="ECO:0000256" key="6">
    <source>
        <dbReference type="SAM" id="Phobius"/>
    </source>
</evidence>
<dbReference type="Proteomes" id="UP000481037">
    <property type="component" value="Unassembled WGS sequence"/>
</dbReference>
<dbReference type="Pfam" id="PF02687">
    <property type="entry name" value="FtsX"/>
    <property type="match status" value="2"/>
</dbReference>
<accession>A0A6L5QBK3</accession>
<dbReference type="PANTHER" id="PTHR30572">
    <property type="entry name" value="MEMBRANE COMPONENT OF TRANSPORTER-RELATED"/>
    <property type="match status" value="1"/>
</dbReference>
<dbReference type="GO" id="GO:0022857">
    <property type="term" value="F:transmembrane transporter activity"/>
    <property type="evidence" value="ECO:0007669"/>
    <property type="project" value="TreeGrafter"/>
</dbReference>
<feature type="domain" description="ABC3 transporter permease C-terminal" evidence="7">
    <location>
        <begin position="679"/>
        <end position="791"/>
    </location>
</feature>
<dbReference type="Pfam" id="PF12704">
    <property type="entry name" value="MacB_PCD"/>
    <property type="match status" value="1"/>
</dbReference>
<dbReference type="EMBL" id="WKJM01000002">
    <property type="protein sequence ID" value="MRX06908.1"/>
    <property type="molecule type" value="Genomic_DNA"/>
</dbReference>
<keyword evidence="3 6" id="KW-0812">Transmembrane</keyword>
<name>A0A6L5QBK3_9BURK</name>
<feature type="transmembrane region" description="Helical" evidence="6">
    <location>
        <begin position="432"/>
        <end position="453"/>
    </location>
</feature>
<dbReference type="InterPro" id="IPR003838">
    <property type="entry name" value="ABC3_permease_C"/>
</dbReference>
<evidence type="ECO:0000259" key="8">
    <source>
        <dbReference type="Pfam" id="PF12704"/>
    </source>
</evidence>
<evidence type="ECO:0000256" key="2">
    <source>
        <dbReference type="ARBA" id="ARBA00022475"/>
    </source>
</evidence>
<protein>
    <submittedName>
        <fullName evidence="9">FtsX-like permease family protein</fullName>
    </submittedName>
</protein>